<dbReference type="EMBL" id="KE123960">
    <property type="protein sequence ID" value="EPB87880.1"/>
    <property type="molecule type" value="Genomic_DNA"/>
</dbReference>
<gene>
    <name evidence="1" type="ORF">HMPREF1544_05287</name>
</gene>
<accession>S2K6T4</accession>
<evidence type="ECO:0000313" key="2">
    <source>
        <dbReference type="Proteomes" id="UP000014254"/>
    </source>
</evidence>
<keyword evidence="2" id="KW-1185">Reference proteome</keyword>
<dbReference type="Proteomes" id="UP000014254">
    <property type="component" value="Unassembled WGS sequence"/>
</dbReference>
<proteinExistence type="predicted"/>
<organism evidence="1 2">
    <name type="scientific">Mucor circinelloides f. circinelloides (strain 1006PhL)</name>
    <name type="common">Mucormycosis agent</name>
    <name type="synonym">Calyptromyces circinelloides</name>
    <dbReference type="NCBI Taxonomy" id="1220926"/>
    <lineage>
        <taxon>Eukaryota</taxon>
        <taxon>Fungi</taxon>
        <taxon>Fungi incertae sedis</taxon>
        <taxon>Mucoromycota</taxon>
        <taxon>Mucoromycotina</taxon>
        <taxon>Mucoromycetes</taxon>
        <taxon>Mucorales</taxon>
        <taxon>Mucorineae</taxon>
        <taxon>Mucoraceae</taxon>
        <taxon>Mucor</taxon>
    </lineage>
</organism>
<reference evidence="2" key="1">
    <citation type="submission" date="2013-05" db="EMBL/GenBank/DDBJ databases">
        <title>The Genome sequence of Mucor circinelloides f. circinelloides 1006PhL.</title>
        <authorList>
            <consortium name="The Broad Institute Genomics Platform"/>
            <person name="Cuomo C."/>
            <person name="Earl A."/>
            <person name="Findley K."/>
            <person name="Lee S.C."/>
            <person name="Walker B."/>
            <person name="Young S."/>
            <person name="Zeng Q."/>
            <person name="Gargeya S."/>
            <person name="Fitzgerald M."/>
            <person name="Haas B."/>
            <person name="Abouelleil A."/>
            <person name="Allen A.W."/>
            <person name="Alvarado L."/>
            <person name="Arachchi H.M."/>
            <person name="Berlin A.M."/>
            <person name="Chapman S.B."/>
            <person name="Gainer-Dewar J."/>
            <person name="Goldberg J."/>
            <person name="Griggs A."/>
            <person name="Gujja S."/>
            <person name="Hansen M."/>
            <person name="Howarth C."/>
            <person name="Imamovic A."/>
            <person name="Ireland A."/>
            <person name="Larimer J."/>
            <person name="McCowan C."/>
            <person name="Murphy C."/>
            <person name="Pearson M."/>
            <person name="Poon T.W."/>
            <person name="Priest M."/>
            <person name="Roberts A."/>
            <person name="Saif S."/>
            <person name="Shea T."/>
            <person name="Sisk P."/>
            <person name="Sykes S."/>
            <person name="Wortman J."/>
            <person name="Nusbaum C."/>
            <person name="Birren B."/>
        </authorList>
    </citation>
    <scope>NUCLEOTIDE SEQUENCE [LARGE SCALE GENOMIC DNA]</scope>
    <source>
        <strain evidence="2">1006PhL</strain>
    </source>
</reference>
<sequence>MLNLVVEKLKTRSLTDRMFVSPNSSASDPFNKRDERKREEMMSHIIANGD</sequence>
<dbReference type="VEuPathDB" id="FungiDB:HMPREF1544_05287"/>
<dbReference type="AlphaFoldDB" id="S2K6T4"/>
<feature type="non-terminal residue" evidence="1">
    <location>
        <position position="50"/>
    </location>
</feature>
<protein>
    <submittedName>
        <fullName evidence="1">Uncharacterized protein</fullName>
    </submittedName>
</protein>
<dbReference type="InParanoid" id="S2K6T4"/>
<dbReference type="OrthoDB" id="2275636at2759"/>
<name>S2K6T4_MUCC1</name>
<evidence type="ECO:0000313" key="1">
    <source>
        <dbReference type="EMBL" id="EPB87880.1"/>
    </source>
</evidence>